<proteinExistence type="predicted"/>
<name>A0A199U9Y2_MANES</name>
<reference evidence="1" key="1">
    <citation type="submission" date="2016-02" db="EMBL/GenBank/DDBJ databases">
        <title>WGS assembly of Manihot esculenta.</title>
        <authorList>
            <person name="Bredeson J.V."/>
            <person name="Prochnik S.E."/>
            <person name="Lyons J.B."/>
            <person name="Schmutz J."/>
            <person name="Grimwood J."/>
            <person name="Vrebalov J."/>
            <person name="Bart R.S."/>
            <person name="Amuge T."/>
            <person name="Ferguson M.E."/>
            <person name="Green R."/>
            <person name="Putnam N."/>
            <person name="Stites J."/>
            <person name="Rounsley S."/>
            <person name="Rokhsar D.S."/>
        </authorList>
    </citation>
    <scope>NUCLEOTIDE SEQUENCE [LARGE SCALE GENOMIC DNA]</scope>
    <source>
        <tissue evidence="1">Leaf</tissue>
    </source>
</reference>
<gene>
    <name evidence="1" type="ORF">MANES_S087700</name>
</gene>
<dbReference type="AlphaFoldDB" id="A0A199U9Y2"/>
<accession>A0A199U9Y2</accession>
<organism evidence="1">
    <name type="scientific">Manihot esculenta</name>
    <name type="common">Cassava</name>
    <name type="synonym">Jatropha manihot</name>
    <dbReference type="NCBI Taxonomy" id="3983"/>
    <lineage>
        <taxon>Eukaryota</taxon>
        <taxon>Viridiplantae</taxon>
        <taxon>Streptophyta</taxon>
        <taxon>Embryophyta</taxon>
        <taxon>Tracheophyta</taxon>
        <taxon>Spermatophyta</taxon>
        <taxon>Magnoliopsida</taxon>
        <taxon>eudicotyledons</taxon>
        <taxon>Gunneridae</taxon>
        <taxon>Pentapetalae</taxon>
        <taxon>rosids</taxon>
        <taxon>fabids</taxon>
        <taxon>Malpighiales</taxon>
        <taxon>Euphorbiaceae</taxon>
        <taxon>Crotonoideae</taxon>
        <taxon>Manihoteae</taxon>
        <taxon>Manihot</taxon>
    </lineage>
</organism>
<dbReference type="EMBL" id="KV450899">
    <property type="protein sequence ID" value="OAY21426.1"/>
    <property type="molecule type" value="Genomic_DNA"/>
</dbReference>
<sequence length="48" mass="5764">MRQKGGRQQRERSKGIEEYTCKSRQLLCCCHWHNKGSLSYQFMTVELK</sequence>
<protein>
    <submittedName>
        <fullName evidence="1">Uncharacterized protein</fullName>
    </submittedName>
</protein>
<evidence type="ECO:0000313" key="1">
    <source>
        <dbReference type="EMBL" id="OAY21426.1"/>
    </source>
</evidence>